<dbReference type="NCBIfam" id="TIGR04485">
    <property type="entry name" value="thiosulf_SoxX"/>
    <property type="match status" value="1"/>
</dbReference>
<keyword evidence="8" id="KW-1185">Reference proteome</keyword>
<dbReference type="GO" id="GO:0020037">
    <property type="term" value="F:heme binding"/>
    <property type="evidence" value="ECO:0007669"/>
    <property type="project" value="InterPro"/>
</dbReference>
<sequence length="223" mass="24580">MKTMSTPWLMRRMCAATVLVLGVWDVSTAYAQSSVKVDERAFVRAAKSSYLAASPQEWQRLFDPTLAICNATGDAPNERQALQIMKREQASIHYPSNGQLMGDWRRGKEWAEQTHGGRIGIAGFADADDPRKPNGANCYACHAIDPAFPQAGNMGPPLTHYGRLRGVTPEVVRATYDKIFNAKATNPCSIMPRYGGKDRLLTPEQVADIVAFLLDPQSPVNKE</sequence>
<dbReference type="InterPro" id="IPR036909">
    <property type="entry name" value="Cyt_c-like_dom_sf"/>
</dbReference>
<evidence type="ECO:0000256" key="4">
    <source>
        <dbReference type="PROSITE-ProRule" id="PRU00433"/>
    </source>
</evidence>
<dbReference type="Gene3D" id="1.10.760.10">
    <property type="entry name" value="Cytochrome c-like domain"/>
    <property type="match status" value="1"/>
</dbReference>
<dbReference type="SUPFAM" id="SSF46626">
    <property type="entry name" value="Cytochrome c"/>
    <property type="match status" value="1"/>
</dbReference>
<evidence type="ECO:0000256" key="2">
    <source>
        <dbReference type="ARBA" id="ARBA00022723"/>
    </source>
</evidence>
<dbReference type="GO" id="GO:0009055">
    <property type="term" value="F:electron transfer activity"/>
    <property type="evidence" value="ECO:0007669"/>
    <property type="project" value="InterPro"/>
</dbReference>
<feature type="signal peptide" evidence="5">
    <location>
        <begin position="1"/>
        <end position="31"/>
    </location>
</feature>
<dbReference type="InterPro" id="IPR030999">
    <property type="entry name" value="Thiosulf_SoxX"/>
</dbReference>
<keyword evidence="5" id="KW-0732">Signal</keyword>
<dbReference type="Proteomes" id="UP000315736">
    <property type="component" value="Unassembled WGS sequence"/>
</dbReference>
<accession>A0A554WBJ1</accession>
<keyword evidence="3 4" id="KW-0408">Iron</keyword>
<keyword evidence="2 4" id="KW-0479">Metal-binding</keyword>
<evidence type="ECO:0000313" key="8">
    <source>
        <dbReference type="Proteomes" id="UP000315736"/>
    </source>
</evidence>
<name>A0A554WBJ1_9BURK</name>
<protein>
    <submittedName>
        <fullName evidence="7">Sulfur oxidation c-type cytochrome SoxX</fullName>
    </submittedName>
</protein>
<dbReference type="GO" id="GO:0046872">
    <property type="term" value="F:metal ion binding"/>
    <property type="evidence" value="ECO:0007669"/>
    <property type="project" value="UniProtKB-KW"/>
</dbReference>
<dbReference type="AlphaFoldDB" id="A0A554WBJ1"/>
<evidence type="ECO:0000313" key="7">
    <source>
        <dbReference type="EMBL" id="TSE20939.1"/>
    </source>
</evidence>
<dbReference type="OrthoDB" id="8562939at2"/>
<organism evidence="7 8">
    <name type="scientific">Tepidimonas alkaliphilus</name>
    <dbReference type="NCBI Taxonomy" id="2588942"/>
    <lineage>
        <taxon>Bacteria</taxon>
        <taxon>Pseudomonadati</taxon>
        <taxon>Pseudomonadota</taxon>
        <taxon>Betaproteobacteria</taxon>
        <taxon>Burkholderiales</taxon>
        <taxon>Tepidimonas</taxon>
    </lineage>
</organism>
<dbReference type="InterPro" id="IPR009056">
    <property type="entry name" value="Cyt_c-like_dom"/>
</dbReference>
<evidence type="ECO:0000256" key="1">
    <source>
        <dbReference type="ARBA" id="ARBA00022617"/>
    </source>
</evidence>
<evidence type="ECO:0000256" key="5">
    <source>
        <dbReference type="SAM" id="SignalP"/>
    </source>
</evidence>
<evidence type="ECO:0000256" key="3">
    <source>
        <dbReference type="ARBA" id="ARBA00023004"/>
    </source>
</evidence>
<keyword evidence="1 4" id="KW-0349">Heme</keyword>
<dbReference type="RefSeq" id="WP_143889640.1">
    <property type="nucleotide sequence ID" value="NZ_VJNB01000002.1"/>
</dbReference>
<comment type="caution">
    <text evidence="7">The sequence shown here is derived from an EMBL/GenBank/DDBJ whole genome shotgun (WGS) entry which is preliminary data.</text>
</comment>
<feature type="domain" description="Cytochrome c" evidence="6">
    <location>
        <begin position="115"/>
        <end position="217"/>
    </location>
</feature>
<dbReference type="Pfam" id="PF00034">
    <property type="entry name" value="Cytochrom_C"/>
    <property type="match status" value="1"/>
</dbReference>
<proteinExistence type="predicted"/>
<gene>
    <name evidence="7" type="ORF">Talka_00602</name>
</gene>
<evidence type="ECO:0000259" key="6">
    <source>
        <dbReference type="PROSITE" id="PS51007"/>
    </source>
</evidence>
<reference evidence="7 8" key="1">
    <citation type="submission" date="2019-07" db="EMBL/GenBank/DDBJ databases">
        <title>Tepidimonas alkaliphilus YIM 72238 draft genome.</title>
        <authorList>
            <person name="Da Costa M.S."/>
            <person name="Froufe H.J.C."/>
            <person name="Egas C."/>
            <person name="Albuquerque L."/>
        </authorList>
    </citation>
    <scope>NUCLEOTIDE SEQUENCE [LARGE SCALE GENOMIC DNA]</scope>
    <source>
        <strain evidence="7 8">YIM 72238</strain>
    </source>
</reference>
<dbReference type="PROSITE" id="PS51007">
    <property type="entry name" value="CYTC"/>
    <property type="match status" value="1"/>
</dbReference>
<dbReference type="EMBL" id="VJNB01000002">
    <property type="protein sequence ID" value="TSE20939.1"/>
    <property type="molecule type" value="Genomic_DNA"/>
</dbReference>
<feature type="chain" id="PRO_5021962709" evidence="5">
    <location>
        <begin position="32"/>
        <end position="223"/>
    </location>
</feature>